<reference evidence="1 2" key="1">
    <citation type="journal article" date="2014" name="Int. J. Syst. Evol. Microbiol.">
        <title>Complete genome sequence of Corynebacterium casei LMG S-19264T (=DSM 44701T), isolated from a smear-ripened cheese.</title>
        <authorList>
            <consortium name="US DOE Joint Genome Institute (JGI-PGF)"/>
            <person name="Walter F."/>
            <person name="Albersmeier A."/>
            <person name="Kalinowski J."/>
            <person name="Ruckert C."/>
        </authorList>
    </citation>
    <scope>NUCLEOTIDE SEQUENCE [LARGE SCALE GENOMIC DNA]</scope>
    <source>
        <strain evidence="1 2">CGMCC 1.12925</strain>
    </source>
</reference>
<keyword evidence="2" id="KW-1185">Reference proteome</keyword>
<evidence type="ECO:0000313" key="2">
    <source>
        <dbReference type="Proteomes" id="UP000599688"/>
    </source>
</evidence>
<name>A0A917E617_9FLAO</name>
<proteinExistence type="predicted"/>
<accession>A0A917E617</accession>
<dbReference type="AlphaFoldDB" id="A0A917E617"/>
<dbReference type="Proteomes" id="UP000599688">
    <property type="component" value="Unassembled WGS sequence"/>
</dbReference>
<organism evidence="1 2">
    <name type="scientific">Psychroflexus salis</name>
    <dbReference type="NCBI Taxonomy" id="1526574"/>
    <lineage>
        <taxon>Bacteria</taxon>
        <taxon>Pseudomonadati</taxon>
        <taxon>Bacteroidota</taxon>
        <taxon>Flavobacteriia</taxon>
        <taxon>Flavobacteriales</taxon>
        <taxon>Flavobacteriaceae</taxon>
        <taxon>Psychroflexus</taxon>
    </lineage>
</organism>
<sequence length="131" mass="14864">MKKDLTIPKVKDVFVAAVYAYNPSFEANEWNVYLINNQHEAIETVLVVSKGKSKTKSTSVLRKKLDVLPAKSFAKLEFIQDEVLALENQFLVSFFQGNQLFDKIFVFQPKQIQVKNLTEIPLLSDKGVLAS</sequence>
<dbReference type="RefSeq" id="WP_188404907.1">
    <property type="nucleotide sequence ID" value="NZ_BMGL01000001.1"/>
</dbReference>
<protein>
    <recommendedName>
        <fullName evidence="3">Phenylalanyl-tRNA synthetase subunit alpha</fullName>
    </recommendedName>
</protein>
<evidence type="ECO:0000313" key="1">
    <source>
        <dbReference type="EMBL" id="GGE04169.1"/>
    </source>
</evidence>
<dbReference type="EMBL" id="BMGL01000001">
    <property type="protein sequence ID" value="GGE04169.1"/>
    <property type="molecule type" value="Genomic_DNA"/>
</dbReference>
<evidence type="ECO:0008006" key="3">
    <source>
        <dbReference type="Google" id="ProtNLM"/>
    </source>
</evidence>
<gene>
    <name evidence="1" type="ORF">GCM10010831_02190</name>
</gene>
<comment type="caution">
    <text evidence="1">The sequence shown here is derived from an EMBL/GenBank/DDBJ whole genome shotgun (WGS) entry which is preliminary data.</text>
</comment>